<proteinExistence type="inferred from homology"/>
<dbReference type="Proteomes" id="UP000278807">
    <property type="component" value="Unassembled WGS sequence"/>
</dbReference>
<reference evidence="9" key="1">
    <citation type="submission" date="2017-02" db="UniProtKB">
        <authorList>
            <consortium name="WormBaseParasite"/>
        </authorList>
    </citation>
    <scope>IDENTIFICATION</scope>
</reference>
<accession>A0A0R3T9A4</accession>
<dbReference type="GO" id="GO:0005886">
    <property type="term" value="C:plasma membrane"/>
    <property type="evidence" value="ECO:0007669"/>
    <property type="project" value="UniProtKB-SubCell"/>
</dbReference>
<comment type="similarity">
    <text evidence="5 6">Belongs to the anion channel-forming bestrophin (TC 1.A.46) family. Calcium-sensitive chloride channel subfamily.</text>
</comment>
<sequence length="261" mass="29854">MTVRYLESIATNTSLAGIKLLFRSFEAFCFYCDELCQIVPIGFVLGFYIDTIIGRWWSQYRTLPWPDEIAMLLCAVVNDDNGDVSNHCRGKQQIQKILKYLNLAFAICFREFSATARKRFPAMQSILAEGLITKEELKEYESSGPNNKSPHIIQLTSWAIDIIHNLEATGYIRNSHAVELLIQQILNYRGGIGLLTCFDWISVPLVYTQLATISVYTYLFASVFALQNLEEPARSEFRTNTVVFNVLFYLCWLKVNPSISI</sequence>
<dbReference type="InterPro" id="IPR021134">
    <property type="entry name" value="Bestrophin-like"/>
</dbReference>
<dbReference type="GO" id="GO:0005254">
    <property type="term" value="F:chloride channel activity"/>
    <property type="evidence" value="ECO:0007669"/>
    <property type="project" value="UniProtKB-KW"/>
</dbReference>
<evidence type="ECO:0000256" key="3">
    <source>
        <dbReference type="ARBA" id="ARBA00022989"/>
    </source>
</evidence>
<keyword evidence="3" id="KW-1133">Transmembrane helix</keyword>
<evidence type="ECO:0000313" key="7">
    <source>
        <dbReference type="EMBL" id="VDN99500.1"/>
    </source>
</evidence>
<evidence type="ECO:0000256" key="6">
    <source>
        <dbReference type="RuleBase" id="RU363126"/>
    </source>
</evidence>
<gene>
    <name evidence="7" type="ORF">HNAJ_LOCUS3641</name>
</gene>
<evidence type="ECO:0000313" key="8">
    <source>
        <dbReference type="Proteomes" id="UP000278807"/>
    </source>
</evidence>
<evidence type="ECO:0000256" key="2">
    <source>
        <dbReference type="ARBA" id="ARBA00022692"/>
    </source>
</evidence>
<dbReference type="OrthoDB" id="201595at2759"/>
<dbReference type="PANTHER" id="PTHR10736">
    <property type="entry name" value="BESTROPHIN"/>
    <property type="match status" value="1"/>
</dbReference>
<dbReference type="AlphaFoldDB" id="A0A0R3T9A4"/>
<dbReference type="GO" id="GO:0034707">
    <property type="term" value="C:chloride channel complex"/>
    <property type="evidence" value="ECO:0007669"/>
    <property type="project" value="UniProtKB-KW"/>
</dbReference>
<keyword evidence="6" id="KW-0868">Chloride</keyword>
<dbReference type="InterPro" id="IPR000615">
    <property type="entry name" value="Bestrophin"/>
</dbReference>
<keyword evidence="4" id="KW-0472">Membrane</keyword>
<comment type="function">
    <text evidence="6">Forms chloride channels.</text>
</comment>
<dbReference type="EMBL" id="UZAE01002192">
    <property type="protein sequence ID" value="VDN99500.1"/>
    <property type="molecule type" value="Genomic_DNA"/>
</dbReference>
<reference evidence="7 8" key="2">
    <citation type="submission" date="2018-11" db="EMBL/GenBank/DDBJ databases">
        <authorList>
            <consortium name="Pathogen Informatics"/>
        </authorList>
    </citation>
    <scope>NUCLEOTIDE SEQUENCE [LARGE SCALE GENOMIC DNA]</scope>
</reference>
<keyword evidence="2" id="KW-0812">Transmembrane</keyword>
<evidence type="ECO:0000256" key="5">
    <source>
        <dbReference type="ARBA" id="ARBA00034769"/>
    </source>
</evidence>
<keyword evidence="6" id="KW-0407">Ion channel</keyword>
<dbReference type="Pfam" id="PF01062">
    <property type="entry name" value="Bestrophin"/>
    <property type="match status" value="1"/>
</dbReference>
<evidence type="ECO:0000313" key="9">
    <source>
        <dbReference type="WBParaSite" id="HNAJ_0000364301-mRNA-1"/>
    </source>
</evidence>
<keyword evidence="6" id="KW-0869">Chloride channel</keyword>
<name>A0A0R3T9A4_RODNA</name>
<organism evidence="9">
    <name type="scientific">Rodentolepis nana</name>
    <name type="common">Dwarf tapeworm</name>
    <name type="synonym">Hymenolepis nana</name>
    <dbReference type="NCBI Taxonomy" id="102285"/>
    <lineage>
        <taxon>Eukaryota</taxon>
        <taxon>Metazoa</taxon>
        <taxon>Spiralia</taxon>
        <taxon>Lophotrochozoa</taxon>
        <taxon>Platyhelminthes</taxon>
        <taxon>Cestoda</taxon>
        <taxon>Eucestoda</taxon>
        <taxon>Cyclophyllidea</taxon>
        <taxon>Hymenolepididae</taxon>
        <taxon>Rodentolepis</taxon>
    </lineage>
</organism>
<evidence type="ECO:0000256" key="4">
    <source>
        <dbReference type="ARBA" id="ARBA00023136"/>
    </source>
</evidence>
<comment type="subcellular location">
    <subcellularLocation>
        <location evidence="6">Cell membrane</location>
        <topology evidence="6">Multi-pass membrane protein</topology>
    </subcellularLocation>
    <subcellularLocation>
        <location evidence="1">Membrane</location>
    </subcellularLocation>
</comment>
<keyword evidence="8" id="KW-1185">Reference proteome</keyword>
<dbReference type="WBParaSite" id="HNAJ_0000364301-mRNA-1">
    <property type="protein sequence ID" value="HNAJ_0000364301-mRNA-1"/>
    <property type="gene ID" value="HNAJ_0000364301"/>
</dbReference>
<dbReference type="STRING" id="102285.A0A0R3T9A4"/>
<protein>
    <recommendedName>
        <fullName evidence="6">Bestrophin homolog</fullName>
    </recommendedName>
</protein>
<keyword evidence="6" id="KW-0406">Ion transport</keyword>
<keyword evidence="6" id="KW-0813">Transport</keyword>
<evidence type="ECO:0000256" key="1">
    <source>
        <dbReference type="ARBA" id="ARBA00004370"/>
    </source>
</evidence>
<keyword evidence="6" id="KW-1003">Cell membrane</keyword>